<evidence type="ECO:0000313" key="2">
    <source>
        <dbReference type="EMBL" id="KAI0297022.1"/>
    </source>
</evidence>
<organism evidence="2 3">
    <name type="scientific">Multifurca ochricompacta</name>
    <dbReference type="NCBI Taxonomy" id="376703"/>
    <lineage>
        <taxon>Eukaryota</taxon>
        <taxon>Fungi</taxon>
        <taxon>Dikarya</taxon>
        <taxon>Basidiomycota</taxon>
        <taxon>Agaricomycotina</taxon>
        <taxon>Agaricomycetes</taxon>
        <taxon>Russulales</taxon>
        <taxon>Russulaceae</taxon>
        <taxon>Multifurca</taxon>
    </lineage>
</organism>
<gene>
    <name evidence="2" type="ORF">B0F90DRAFT_987679</name>
</gene>
<feature type="transmembrane region" description="Helical" evidence="1">
    <location>
        <begin position="215"/>
        <end position="238"/>
    </location>
</feature>
<keyword evidence="1" id="KW-0812">Transmembrane</keyword>
<proteinExistence type="predicted"/>
<keyword evidence="1" id="KW-0472">Membrane</keyword>
<keyword evidence="3" id="KW-1185">Reference proteome</keyword>
<keyword evidence="1" id="KW-1133">Transmembrane helix</keyword>
<dbReference type="EMBL" id="WTXG01000041">
    <property type="protein sequence ID" value="KAI0297022.1"/>
    <property type="molecule type" value="Genomic_DNA"/>
</dbReference>
<dbReference type="Proteomes" id="UP001203297">
    <property type="component" value="Unassembled WGS sequence"/>
</dbReference>
<accession>A0AAD4QJ06</accession>
<reference evidence="2" key="1">
    <citation type="journal article" date="2022" name="New Phytol.">
        <title>Evolutionary transition to the ectomycorrhizal habit in the genomes of a hyperdiverse lineage of mushroom-forming fungi.</title>
        <authorList>
            <person name="Looney B."/>
            <person name="Miyauchi S."/>
            <person name="Morin E."/>
            <person name="Drula E."/>
            <person name="Courty P.E."/>
            <person name="Kohler A."/>
            <person name="Kuo A."/>
            <person name="LaButti K."/>
            <person name="Pangilinan J."/>
            <person name="Lipzen A."/>
            <person name="Riley R."/>
            <person name="Andreopoulos W."/>
            <person name="He G."/>
            <person name="Johnson J."/>
            <person name="Nolan M."/>
            <person name="Tritt A."/>
            <person name="Barry K.W."/>
            <person name="Grigoriev I.V."/>
            <person name="Nagy L.G."/>
            <person name="Hibbett D."/>
            <person name="Henrissat B."/>
            <person name="Matheny P.B."/>
            <person name="Labbe J."/>
            <person name="Martin F.M."/>
        </authorList>
    </citation>
    <scope>NUCLEOTIDE SEQUENCE</scope>
    <source>
        <strain evidence="2">BPL690</strain>
    </source>
</reference>
<evidence type="ECO:0000313" key="3">
    <source>
        <dbReference type="Proteomes" id="UP001203297"/>
    </source>
</evidence>
<protein>
    <submittedName>
        <fullName evidence="2">Uncharacterized protein</fullName>
    </submittedName>
</protein>
<name>A0AAD4QJ06_9AGAM</name>
<feature type="transmembrane region" description="Helical" evidence="1">
    <location>
        <begin position="170"/>
        <end position="194"/>
    </location>
</feature>
<dbReference type="PANTHER" id="PTHR40465:SF1">
    <property type="entry name" value="DUF6534 DOMAIN-CONTAINING PROTEIN"/>
    <property type="match status" value="1"/>
</dbReference>
<feature type="transmembrane region" description="Helical" evidence="1">
    <location>
        <begin position="250"/>
        <end position="269"/>
    </location>
</feature>
<comment type="caution">
    <text evidence="2">The sequence shown here is derived from an EMBL/GenBank/DDBJ whole genome shotgun (WGS) entry which is preliminary data.</text>
</comment>
<feature type="transmembrane region" description="Helical" evidence="1">
    <location>
        <begin position="97"/>
        <end position="118"/>
    </location>
</feature>
<evidence type="ECO:0000256" key="1">
    <source>
        <dbReference type="SAM" id="Phobius"/>
    </source>
</evidence>
<sequence>MSEFVQLSGQDTSLSISNVLSPGIVGLFVQGVQTGLVITQLSQWLCLEQTERFVINALVTFVCAIGFLQTGICFASVWRIYVRDFGQVVSSKWTESVQLLLSTLVAAPIQAFFIWRCYYVLKKNIYLIAPLILGLISSMVMTAWVTTWLFHRSATRRNNHEDYHSSLAEIWYPFVACVTIPAVLDIVVTGILLYSLSTFLKRIHAEHLRRRISRFILVLWQAAIPPCLCAIALVIKYAVFTEMHPGKQQMWYPTIQAMLPSFMFCLYFTP</sequence>
<feature type="transmembrane region" description="Helical" evidence="1">
    <location>
        <begin position="53"/>
        <end position="77"/>
    </location>
</feature>
<dbReference type="AlphaFoldDB" id="A0AAD4QJ06"/>
<dbReference type="PANTHER" id="PTHR40465">
    <property type="entry name" value="CHROMOSOME 1, WHOLE GENOME SHOTGUN SEQUENCE"/>
    <property type="match status" value="1"/>
</dbReference>
<feature type="transmembrane region" description="Helical" evidence="1">
    <location>
        <begin position="125"/>
        <end position="150"/>
    </location>
</feature>